<evidence type="ECO:0000259" key="9">
    <source>
        <dbReference type="Pfam" id="PF12704"/>
    </source>
</evidence>
<evidence type="ECO:0000313" key="11">
    <source>
        <dbReference type="Proteomes" id="UP000474296"/>
    </source>
</evidence>
<dbReference type="InterPro" id="IPR025857">
    <property type="entry name" value="MacB_PCD"/>
</dbReference>
<keyword evidence="3" id="KW-1003">Cell membrane</keyword>
<feature type="transmembrane region" description="Helical" evidence="7">
    <location>
        <begin position="374"/>
        <end position="394"/>
    </location>
</feature>
<dbReference type="GO" id="GO:0044874">
    <property type="term" value="P:lipoprotein localization to outer membrane"/>
    <property type="evidence" value="ECO:0007669"/>
    <property type="project" value="TreeGrafter"/>
</dbReference>
<dbReference type="AlphaFoldDB" id="A0A6M0CJL1"/>
<dbReference type="Pfam" id="PF02687">
    <property type="entry name" value="FtsX"/>
    <property type="match status" value="1"/>
</dbReference>
<dbReference type="Proteomes" id="UP000474296">
    <property type="component" value="Unassembled WGS sequence"/>
</dbReference>
<evidence type="ECO:0000256" key="3">
    <source>
        <dbReference type="ARBA" id="ARBA00022475"/>
    </source>
</evidence>
<dbReference type="RefSeq" id="WP_164029371.1">
    <property type="nucleotide sequence ID" value="NZ_JAABOQ010000001.1"/>
</dbReference>
<sequence>MNLEYFIAKRIIGSKHYKSSISGPIIKIAISAIALGLIMMMVAIAVGVGLQQKIRDKVAAFNGHIQIVNFDNNNSQSSGKPISTNQEFYPEFKTVDGIKHIQAVATKAGVIRTENTFEGIVLKGVGADYQWQNFDEFIVEGRTPKVDEEKENKEVILSAYMANRLQLSVGDSFGSFFLRNNSDIPNKRNFTIVGLYDSGFKEFDEKYVFADIRHIQRMNRWKPDEVGSFEVFIDDFSELQEKGNEVYGSVLSTLNTTTIADQFFTIFEWLAIFDFNILIIMVIMIFVAGINMITALLVLILERTPMIGIFKAMGMQNRSIRQIFLYNAGYLIVLGLLWGNVIGVGLLYIQKKFGFIKLDPVNYYVTEAPVYIDVRYIIALNLGVLLLCVLMLLLPSQIITKISPVKAIRFD</sequence>
<feature type="transmembrane region" description="Helical" evidence="7">
    <location>
        <begin position="25"/>
        <end position="50"/>
    </location>
</feature>
<evidence type="ECO:0000256" key="1">
    <source>
        <dbReference type="ARBA" id="ARBA00004651"/>
    </source>
</evidence>
<feature type="domain" description="ABC3 transporter permease C-terminal" evidence="8">
    <location>
        <begin position="279"/>
        <end position="404"/>
    </location>
</feature>
<keyword evidence="4 7" id="KW-0812">Transmembrane</keyword>
<proteinExistence type="inferred from homology"/>
<keyword evidence="11" id="KW-1185">Reference proteome</keyword>
<protein>
    <submittedName>
        <fullName evidence="10">FtsX-like permease family protein</fullName>
    </submittedName>
</protein>
<dbReference type="EMBL" id="JAABOQ010000001">
    <property type="protein sequence ID" value="NER16119.1"/>
    <property type="molecule type" value="Genomic_DNA"/>
</dbReference>
<dbReference type="PANTHER" id="PTHR30489">
    <property type="entry name" value="LIPOPROTEIN-RELEASING SYSTEM TRANSMEMBRANE PROTEIN LOLE"/>
    <property type="match status" value="1"/>
</dbReference>
<keyword evidence="5 7" id="KW-1133">Transmembrane helix</keyword>
<keyword evidence="6 7" id="KW-0472">Membrane</keyword>
<dbReference type="GO" id="GO:0098797">
    <property type="term" value="C:plasma membrane protein complex"/>
    <property type="evidence" value="ECO:0007669"/>
    <property type="project" value="TreeGrafter"/>
</dbReference>
<name>A0A6M0CJL1_9FLAO</name>
<feature type="transmembrane region" description="Helical" evidence="7">
    <location>
        <begin position="323"/>
        <end position="349"/>
    </location>
</feature>
<feature type="domain" description="MacB-like periplasmic core" evidence="9">
    <location>
        <begin position="28"/>
        <end position="219"/>
    </location>
</feature>
<feature type="transmembrane region" description="Helical" evidence="7">
    <location>
        <begin position="277"/>
        <end position="302"/>
    </location>
</feature>
<evidence type="ECO:0000259" key="8">
    <source>
        <dbReference type="Pfam" id="PF02687"/>
    </source>
</evidence>
<gene>
    <name evidence="10" type="ORF">GWK10_02800</name>
</gene>
<evidence type="ECO:0000256" key="4">
    <source>
        <dbReference type="ARBA" id="ARBA00022692"/>
    </source>
</evidence>
<evidence type="ECO:0000256" key="5">
    <source>
        <dbReference type="ARBA" id="ARBA00022989"/>
    </source>
</evidence>
<evidence type="ECO:0000256" key="2">
    <source>
        <dbReference type="ARBA" id="ARBA00005236"/>
    </source>
</evidence>
<dbReference type="Pfam" id="PF12704">
    <property type="entry name" value="MacB_PCD"/>
    <property type="match status" value="1"/>
</dbReference>
<dbReference type="PANTHER" id="PTHR30489:SF0">
    <property type="entry name" value="LIPOPROTEIN-RELEASING SYSTEM TRANSMEMBRANE PROTEIN LOLE"/>
    <property type="match status" value="1"/>
</dbReference>
<reference evidence="10 11" key="1">
    <citation type="submission" date="2020-01" db="EMBL/GenBank/DDBJ databases">
        <title>Spongiivirga citrea KCTC 32990T.</title>
        <authorList>
            <person name="Wang G."/>
        </authorList>
    </citation>
    <scope>NUCLEOTIDE SEQUENCE [LARGE SCALE GENOMIC DNA]</scope>
    <source>
        <strain evidence="10 11">KCTC 32990</strain>
    </source>
</reference>
<accession>A0A6M0CJL1</accession>
<comment type="subcellular location">
    <subcellularLocation>
        <location evidence="1">Cell membrane</location>
        <topology evidence="1">Multi-pass membrane protein</topology>
    </subcellularLocation>
</comment>
<evidence type="ECO:0000256" key="6">
    <source>
        <dbReference type="ARBA" id="ARBA00023136"/>
    </source>
</evidence>
<dbReference type="InterPro" id="IPR051447">
    <property type="entry name" value="Lipoprotein-release_system"/>
</dbReference>
<evidence type="ECO:0000313" key="10">
    <source>
        <dbReference type="EMBL" id="NER16119.1"/>
    </source>
</evidence>
<comment type="caution">
    <text evidence="10">The sequence shown here is derived from an EMBL/GenBank/DDBJ whole genome shotgun (WGS) entry which is preliminary data.</text>
</comment>
<organism evidence="10 11">
    <name type="scientific">Spongiivirga citrea</name>
    <dbReference type="NCBI Taxonomy" id="1481457"/>
    <lineage>
        <taxon>Bacteria</taxon>
        <taxon>Pseudomonadati</taxon>
        <taxon>Bacteroidota</taxon>
        <taxon>Flavobacteriia</taxon>
        <taxon>Flavobacteriales</taxon>
        <taxon>Flavobacteriaceae</taxon>
        <taxon>Spongiivirga</taxon>
    </lineage>
</organism>
<dbReference type="InterPro" id="IPR003838">
    <property type="entry name" value="ABC3_permease_C"/>
</dbReference>
<evidence type="ECO:0000256" key="7">
    <source>
        <dbReference type="SAM" id="Phobius"/>
    </source>
</evidence>
<comment type="similarity">
    <text evidence="2">Belongs to the ABC-4 integral membrane protein family. LolC/E subfamily.</text>
</comment>